<dbReference type="EMBL" id="CDRZ01000091">
    <property type="protein sequence ID" value="CEO88397.1"/>
    <property type="molecule type" value="Genomic_DNA"/>
</dbReference>
<dbReference type="Proteomes" id="UP000046155">
    <property type="component" value="Unassembled WGS sequence"/>
</dbReference>
<dbReference type="AlphaFoldDB" id="A0A0B7ML36"/>
<organism evidence="1 2">
    <name type="scientific">Syntrophaceticus schinkii</name>
    <dbReference type="NCBI Taxonomy" id="499207"/>
    <lineage>
        <taxon>Bacteria</taxon>
        <taxon>Bacillati</taxon>
        <taxon>Bacillota</taxon>
        <taxon>Clostridia</taxon>
        <taxon>Thermoanaerobacterales</taxon>
        <taxon>Thermoanaerobacterales Family III. Incertae Sedis</taxon>
        <taxon>Syntrophaceticus</taxon>
    </lineage>
</organism>
<gene>
    <name evidence="1" type="ORF">SSCH_1800002</name>
</gene>
<dbReference type="OrthoDB" id="1976307at2"/>
<sequence>MEINDFKETNENKQEEMEKKLSKFKLENVLSLWYLIKSASKATIIGSKG</sequence>
<dbReference type="RefSeq" id="WP_156972113.1">
    <property type="nucleotide sequence ID" value="NZ_CDRZ01000091.1"/>
</dbReference>
<protein>
    <submittedName>
        <fullName evidence="1">Uncharacterized protein</fullName>
    </submittedName>
</protein>
<keyword evidence="2" id="KW-1185">Reference proteome</keyword>
<evidence type="ECO:0000313" key="2">
    <source>
        <dbReference type="Proteomes" id="UP000046155"/>
    </source>
</evidence>
<reference evidence="2" key="1">
    <citation type="submission" date="2015-01" db="EMBL/GenBank/DDBJ databases">
        <authorList>
            <person name="Manzoor Shahid"/>
            <person name="Zubair Saima"/>
        </authorList>
    </citation>
    <scope>NUCLEOTIDE SEQUENCE [LARGE SCALE GENOMIC DNA]</scope>
    <source>
        <strain evidence="2">Sp3</strain>
    </source>
</reference>
<name>A0A0B7ML36_9FIRM</name>
<accession>A0A0B7ML36</accession>
<proteinExistence type="predicted"/>
<evidence type="ECO:0000313" key="1">
    <source>
        <dbReference type="EMBL" id="CEO88397.1"/>
    </source>
</evidence>